<dbReference type="EMBL" id="LIWG01000004">
    <property type="protein sequence ID" value="MBE3607958.1"/>
    <property type="molecule type" value="Genomic_DNA"/>
</dbReference>
<dbReference type="Gene3D" id="1.10.3810.10">
    <property type="entry name" value="Biosynthetic peptidoglycan transglycosylase-like"/>
    <property type="match status" value="1"/>
</dbReference>
<keyword evidence="12" id="KW-0472">Membrane</keyword>
<gene>
    <name evidence="15" type="primary">pbpC</name>
    <name evidence="15" type="ORF">CCAL9337_04330</name>
</gene>
<dbReference type="InterPro" id="IPR001460">
    <property type="entry name" value="PCN-bd_Tpept"/>
</dbReference>
<dbReference type="Gene3D" id="3.40.710.10">
    <property type="entry name" value="DD-peptidase/beta-lactamase superfamily"/>
    <property type="match status" value="1"/>
</dbReference>
<dbReference type="Pfam" id="PF00905">
    <property type="entry name" value="Transpeptidase"/>
    <property type="match status" value="1"/>
</dbReference>
<protein>
    <recommendedName>
        <fullName evidence="10">peptidoglycan glycosyltransferase</fullName>
        <ecNumber evidence="10">2.4.99.28</ecNumber>
    </recommendedName>
</protein>
<dbReference type="InterPro" id="IPR050396">
    <property type="entry name" value="Glycosyltr_51/Transpeptidase"/>
</dbReference>
<keyword evidence="7" id="KW-0808">Transferase</keyword>
<evidence type="ECO:0000313" key="16">
    <source>
        <dbReference type="Proteomes" id="UP000650616"/>
    </source>
</evidence>
<feature type="domain" description="Glycosyl transferase family 51" evidence="14">
    <location>
        <begin position="69"/>
        <end position="220"/>
    </location>
</feature>
<organism evidence="15 16">
    <name type="scientific">Campylobacter californiensis</name>
    <dbReference type="NCBI Taxonomy" id="1032243"/>
    <lineage>
        <taxon>Bacteria</taxon>
        <taxon>Pseudomonadati</taxon>
        <taxon>Campylobacterota</taxon>
        <taxon>Epsilonproteobacteria</taxon>
        <taxon>Campylobacterales</taxon>
        <taxon>Campylobacteraceae</taxon>
        <taxon>Campylobacter</taxon>
    </lineage>
</organism>
<evidence type="ECO:0000256" key="6">
    <source>
        <dbReference type="ARBA" id="ARBA00022676"/>
    </source>
</evidence>
<evidence type="ECO:0000256" key="5">
    <source>
        <dbReference type="ARBA" id="ARBA00022670"/>
    </source>
</evidence>
<dbReference type="AlphaFoldDB" id="A0AAW3ZUK2"/>
<dbReference type="GO" id="GO:0008955">
    <property type="term" value="F:peptidoglycan glycosyltransferase activity"/>
    <property type="evidence" value="ECO:0007669"/>
    <property type="project" value="UniProtKB-EC"/>
</dbReference>
<dbReference type="NCBIfam" id="TIGR02073">
    <property type="entry name" value="PBP_1c"/>
    <property type="match status" value="1"/>
</dbReference>
<comment type="similarity">
    <text evidence="2">In the C-terminal section; belongs to the transpeptidase family.</text>
</comment>
<evidence type="ECO:0000256" key="9">
    <source>
        <dbReference type="ARBA" id="ARBA00023268"/>
    </source>
</evidence>
<evidence type="ECO:0000256" key="4">
    <source>
        <dbReference type="ARBA" id="ARBA00022645"/>
    </source>
</evidence>
<dbReference type="InterPro" id="IPR023346">
    <property type="entry name" value="Lysozyme-like_dom_sf"/>
</dbReference>
<dbReference type="InterPro" id="IPR011815">
    <property type="entry name" value="PBP_1c"/>
</dbReference>
<evidence type="ECO:0000259" key="13">
    <source>
        <dbReference type="Pfam" id="PF00905"/>
    </source>
</evidence>
<dbReference type="InterPro" id="IPR036950">
    <property type="entry name" value="PBP_transglycosylase"/>
</dbReference>
<dbReference type="GO" id="GO:0008658">
    <property type="term" value="F:penicillin binding"/>
    <property type="evidence" value="ECO:0007669"/>
    <property type="project" value="InterPro"/>
</dbReference>
<dbReference type="GO" id="GO:0009252">
    <property type="term" value="P:peptidoglycan biosynthetic process"/>
    <property type="evidence" value="ECO:0007669"/>
    <property type="project" value="InterPro"/>
</dbReference>
<keyword evidence="4" id="KW-0121">Carboxypeptidase</keyword>
<evidence type="ECO:0000256" key="8">
    <source>
        <dbReference type="ARBA" id="ARBA00022801"/>
    </source>
</evidence>
<feature type="domain" description="Penicillin-binding protein transpeptidase" evidence="13">
    <location>
        <begin position="300"/>
        <end position="517"/>
    </location>
</feature>
<evidence type="ECO:0000256" key="12">
    <source>
        <dbReference type="SAM" id="Phobius"/>
    </source>
</evidence>
<dbReference type="Proteomes" id="UP000650616">
    <property type="component" value="Unassembled WGS sequence"/>
</dbReference>
<keyword evidence="8" id="KW-0378">Hydrolase</keyword>
<evidence type="ECO:0000256" key="2">
    <source>
        <dbReference type="ARBA" id="ARBA00007090"/>
    </source>
</evidence>
<dbReference type="EC" id="2.4.99.28" evidence="10"/>
<accession>A0AAW3ZUK2</accession>
<name>A0AAW3ZUK2_9BACT</name>
<keyword evidence="6" id="KW-0328">Glycosyltransferase</keyword>
<dbReference type="GO" id="GO:0030288">
    <property type="term" value="C:outer membrane-bounded periplasmic space"/>
    <property type="evidence" value="ECO:0007669"/>
    <property type="project" value="TreeGrafter"/>
</dbReference>
<dbReference type="Pfam" id="PF00912">
    <property type="entry name" value="Transgly"/>
    <property type="match status" value="1"/>
</dbReference>
<comment type="similarity">
    <text evidence="3">In the N-terminal section; belongs to the glycosyltransferase 51 family.</text>
</comment>
<dbReference type="PANTHER" id="PTHR32282">
    <property type="entry name" value="BINDING PROTEIN TRANSPEPTIDASE, PUTATIVE-RELATED"/>
    <property type="match status" value="1"/>
</dbReference>
<dbReference type="GO" id="GO:0006508">
    <property type="term" value="P:proteolysis"/>
    <property type="evidence" value="ECO:0007669"/>
    <property type="project" value="UniProtKB-KW"/>
</dbReference>
<comment type="catalytic activity">
    <reaction evidence="11">
        <text>[GlcNAc-(1-&gt;4)-Mur2Ac(oyl-L-Ala-gamma-D-Glu-L-Lys-D-Ala-D-Ala)](n)-di-trans,octa-cis-undecaprenyl diphosphate + beta-D-GlcNAc-(1-&gt;4)-Mur2Ac(oyl-L-Ala-gamma-D-Glu-L-Lys-D-Ala-D-Ala)-di-trans,octa-cis-undecaprenyl diphosphate = [GlcNAc-(1-&gt;4)-Mur2Ac(oyl-L-Ala-gamma-D-Glu-L-Lys-D-Ala-D-Ala)](n+1)-di-trans,octa-cis-undecaprenyl diphosphate + di-trans,octa-cis-undecaprenyl diphosphate + H(+)</text>
        <dbReference type="Rhea" id="RHEA:23708"/>
        <dbReference type="Rhea" id="RHEA-COMP:9602"/>
        <dbReference type="Rhea" id="RHEA-COMP:9603"/>
        <dbReference type="ChEBI" id="CHEBI:15378"/>
        <dbReference type="ChEBI" id="CHEBI:58405"/>
        <dbReference type="ChEBI" id="CHEBI:60033"/>
        <dbReference type="ChEBI" id="CHEBI:78435"/>
        <dbReference type="EC" id="2.4.99.28"/>
    </reaction>
</comment>
<sequence length="727" mass="82342">MNKTLPRALKFLKFTVSFFAILFVAFMLFDALFPLNLDKLNKDDSKVVYDKNGEILRMKLASDGAWRFHTHEVPEILKKSVLLFEDKFYYYHFGVNPLSIIRASFYNITHKNRIGASTITMQVARMLEANERTYANKIKEIFRAFQLEWHFSKDEILNLYFNLAPYGGNIEGVKAAARFYFNKNLSQLSYAQIALLTTIPKNPNKNRLDKKSDINTLKNRVAKLLFDAGIIDLSALKRAQNEPFVNTRLNAPFHAPSYTDVAFKNGITNSNLNLEFQNDLLNILNQTMFKLKQNGANNASAVLIDNKKMSVVAFIGSHDQSSKDGKNSSLNMKRNVGSTLKPFIYSLALDSGLITPKSELIDTQIYINEYVPRNFNDDFLGKVSAKDALGLSLNIPAVNLNQKLGDNSLYELLEKINLIDNKKEFYGASIALGSPEISLLNLTRLYTIYANGGKLLPLEFAGEFVNNQNEILNLISPQSAYLSAKMMSEASRGILKNAWQYAQNTPTIAFKTGTSHNSRDLYALGVDQNYTLGIWIGNFNGEKTSRLTGLNDASSVVFDMFKLLSQKEKLNFMQKPDGIVLAPTCLDSFEFKECKNMQQDEQILGVWPQNKCQNLRSEELDFMYKNGFLNKNDIAQSPCAKFLRDKAPIFASLYDGQIFINDNNQTKVMIKCYAYLGDEIYITLGNGEFIKRQSASENIVSLATGQHRIGCLDENSNYKEIKIEIRR</sequence>
<feature type="transmembrane region" description="Helical" evidence="12">
    <location>
        <begin position="12"/>
        <end position="33"/>
    </location>
</feature>
<evidence type="ECO:0000259" key="14">
    <source>
        <dbReference type="Pfam" id="PF00912"/>
    </source>
</evidence>
<evidence type="ECO:0000256" key="7">
    <source>
        <dbReference type="ARBA" id="ARBA00022679"/>
    </source>
</evidence>
<keyword evidence="16" id="KW-1185">Reference proteome</keyword>
<evidence type="ECO:0000256" key="10">
    <source>
        <dbReference type="ARBA" id="ARBA00044770"/>
    </source>
</evidence>
<dbReference type="RefSeq" id="WP_170016024.1">
    <property type="nucleotide sequence ID" value="NZ_CP012545.1"/>
</dbReference>
<dbReference type="GO" id="GO:0004180">
    <property type="term" value="F:carboxypeptidase activity"/>
    <property type="evidence" value="ECO:0007669"/>
    <property type="project" value="UniProtKB-KW"/>
</dbReference>
<keyword evidence="12" id="KW-1133">Transmembrane helix</keyword>
<keyword evidence="5" id="KW-0645">Protease</keyword>
<comment type="caution">
    <text evidence="15">The sequence shown here is derived from an EMBL/GenBank/DDBJ whole genome shotgun (WGS) entry which is preliminary data.</text>
</comment>
<dbReference type="SUPFAM" id="SSF53955">
    <property type="entry name" value="Lysozyme-like"/>
    <property type="match status" value="1"/>
</dbReference>
<dbReference type="SUPFAM" id="SSF56601">
    <property type="entry name" value="beta-lactamase/transpeptidase-like"/>
    <property type="match status" value="1"/>
</dbReference>
<keyword evidence="9" id="KW-0511">Multifunctional enzyme</keyword>
<evidence type="ECO:0000313" key="15">
    <source>
        <dbReference type="EMBL" id="MBE3607958.1"/>
    </source>
</evidence>
<proteinExistence type="inferred from homology"/>
<keyword evidence="12" id="KW-0812">Transmembrane</keyword>
<dbReference type="InterPro" id="IPR012338">
    <property type="entry name" value="Beta-lactam/transpept-like"/>
</dbReference>
<evidence type="ECO:0000256" key="3">
    <source>
        <dbReference type="ARBA" id="ARBA00007739"/>
    </source>
</evidence>
<evidence type="ECO:0000256" key="11">
    <source>
        <dbReference type="ARBA" id="ARBA00049902"/>
    </source>
</evidence>
<comment type="pathway">
    <text evidence="1">Cell wall biogenesis; peptidoglycan biosynthesis.</text>
</comment>
<evidence type="ECO:0000256" key="1">
    <source>
        <dbReference type="ARBA" id="ARBA00004752"/>
    </source>
</evidence>
<reference evidence="15 16" key="1">
    <citation type="submission" date="2015-08" db="EMBL/GenBank/DDBJ databases">
        <title>Comparative genomics of the Campylobacter concisus group.</title>
        <authorList>
            <person name="Yee E."/>
            <person name="Chapman M.H."/>
            <person name="Huynh S."/>
            <person name="Bono J.L."/>
            <person name="On S.L."/>
            <person name="St Leger J."/>
            <person name="Foster G."/>
            <person name="Parker C.T."/>
            <person name="Miller W.G."/>
        </authorList>
    </citation>
    <scope>NUCLEOTIDE SEQUENCE [LARGE SCALE GENOMIC DNA]</scope>
    <source>
        <strain evidence="15 16">RM9337</strain>
    </source>
</reference>
<dbReference type="InterPro" id="IPR001264">
    <property type="entry name" value="Glyco_trans_51"/>
</dbReference>
<dbReference type="PANTHER" id="PTHR32282:SF15">
    <property type="entry name" value="PENICILLIN-BINDING PROTEIN 1C"/>
    <property type="match status" value="1"/>
</dbReference>